<dbReference type="PANTHER" id="PTHR31659:SF9">
    <property type="entry name" value="PROTEIN: UPF0503-LIKE PROTEIN, PUTATIVE (DUF740)-RELATED"/>
    <property type="match status" value="1"/>
</dbReference>
<evidence type="ECO:0000313" key="3">
    <source>
        <dbReference type="Proteomes" id="UP001341840"/>
    </source>
</evidence>
<gene>
    <name evidence="2" type="ORF">PIB30_063485</name>
</gene>
<evidence type="ECO:0000256" key="1">
    <source>
        <dbReference type="SAM" id="MobiDB-lite"/>
    </source>
</evidence>
<keyword evidence="3" id="KW-1185">Reference proteome</keyword>
<evidence type="ECO:0000313" key="2">
    <source>
        <dbReference type="EMBL" id="MED6210374.1"/>
    </source>
</evidence>
<name>A0ABU6YM76_9FABA</name>
<feature type="region of interest" description="Disordered" evidence="1">
    <location>
        <begin position="1"/>
        <end position="62"/>
    </location>
</feature>
<feature type="compositionally biased region" description="Pro residues" evidence="1">
    <location>
        <begin position="27"/>
        <end position="38"/>
    </location>
</feature>
<dbReference type="PANTHER" id="PTHR31659">
    <property type="entry name" value="PROTEIN: UPF0503-LIKE PROTEIN, PUTATIVE (DUF740)-RELATED"/>
    <property type="match status" value="1"/>
</dbReference>
<sequence length="197" mass="22181">MNPTTQPNPSLQHNPQLHQPQHHHQPLFPPPLPPPPPLHQQQPPQLLQPHRPSTSCERHPQEQFTGFCPSCLCERLAVLDPNGTAASSSSSTAPRRVLEDPPNVVAPNIVAEERVTVTEIVEEEPEQLQPEPEIVVVPEEELLKPMKEHIDLDSNAKKSSGRDFKGSFWSAASVFSKKLQKWRQKQKLKKQRCRNGA</sequence>
<proteinExistence type="predicted"/>
<dbReference type="Proteomes" id="UP001341840">
    <property type="component" value="Unassembled WGS sequence"/>
</dbReference>
<dbReference type="InterPro" id="IPR008004">
    <property type="entry name" value="OCTOPUS-like"/>
</dbReference>
<feature type="compositionally biased region" description="Low complexity" evidence="1">
    <location>
        <begin position="39"/>
        <end position="50"/>
    </location>
</feature>
<reference evidence="2 3" key="1">
    <citation type="journal article" date="2023" name="Plants (Basel)">
        <title>Bridging the Gap: Combining Genomics and Transcriptomics Approaches to Understand Stylosanthes scabra, an Orphan Legume from the Brazilian Caatinga.</title>
        <authorList>
            <person name="Ferreira-Neto J.R.C."/>
            <person name="da Silva M.D."/>
            <person name="Binneck E."/>
            <person name="de Melo N.F."/>
            <person name="da Silva R.H."/>
            <person name="de Melo A.L.T.M."/>
            <person name="Pandolfi V."/>
            <person name="Bustamante F.O."/>
            <person name="Brasileiro-Vidal A.C."/>
            <person name="Benko-Iseppon A.M."/>
        </authorList>
    </citation>
    <scope>NUCLEOTIDE SEQUENCE [LARGE SCALE GENOMIC DNA]</scope>
    <source>
        <tissue evidence="2">Leaves</tissue>
    </source>
</reference>
<feature type="compositionally biased region" description="Polar residues" evidence="1">
    <location>
        <begin position="1"/>
        <end position="10"/>
    </location>
</feature>
<dbReference type="EMBL" id="JASCZI010242260">
    <property type="protein sequence ID" value="MED6210374.1"/>
    <property type="molecule type" value="Genomic_DNA"/>
</dbReference>
<feature type="non-terminal residue" evidence="2">
    <location>
        <position position="197"/>
    </location>
</feature>
<protein>
    <submittedName>
        <fullName evidence="2">Uncharacterized protein</fullName>
    </submittedName>
</protein>
<accession>A0ABU6YM76</accession>
<dbReference type="Pfam" id="PF05340">
    <property type="entry name" value="DUF740"/>
    <property type="match status" value="2"/>
</dbReference>
<comment type="caution">
    <text evidence="2">The sequence shown here is derived from an EMBL/GenBank/DDBJ whole genome shotgun (WGS) entry which is preliminary data.</text>
</comment>
<organism evidence="2 3">
    <name type="scientific">Stylosanthes scabra</name>
    <dbReference type="NCBI Taxonomy" id="79078"/>
    <lineage>
        <taxon>Eukaryota</taxon>
        <taxon>Viridiplantae</taxon>
        <taxon>Streptophyta</taxon>
        <taxon>Embryophyta</taxon>
        <taxon>Tracheophyta</taxon>
        <taxon>Spermatophyta</taxon>
        <taxon>Magnoliopsida</taxon>
        <taxon>eudicotyledons</taxon>
        <taxon>Gunneridae</taxon>
        <taxon>Pentapetalae</taxon>
        <taxon>rosids</taxon>
        <taxon>fabids</taxon>
        <taxon>Fabales</taxon>
        <taxon>Fabaceae</taxon>
        <taxon>Papilionoideae</taxon>
        <taxon>50 kb inversion clade</taxon>
        <taxon>dalbergioids sensu lato</taxon>
        <taxon>Dalbergieae</taxon>
        <taxon>Pterocarpus clade</taxon>
        <taxon>Stylosanthes</taxon>
    </lineage>
</organism>